<keyword evidence="8 9" id="KW-0961">Cell wall biogenesis/degradation</keyword>
<dbReference type="InterPro" id="IPR038063">
    <property type="entry name" value="Transpep_catalytic_dom"/>
</dbReference>
<protein>
    <submittedName>
        <fullName evidence="11">L,D-transpeptidase-like protein</fullName>
    </submittedName>
</protein>
<evidence type="ECO:0000313" key="12">
    <source>
        <dbReference type="Proteomes" id="UP000295063"/>
    </source>
</evidence>
<keyword evidence="12" id="KW-1185">Reference proteome</keyword>
<evidence type="ECO:0000256" key="5">
    <source>
        <dbReference type="ARBA" id="ARBA00022801"/>
    </source>
</evidence>
<dbReference type="PROSITE" id="PS52029">
    <property type="entry name" value="LD_TPASE"/>
    <property type="match status" value="1"/>
</dbReference>
<dbReference type="Pfam" id="PF03734">
    <property type="entry name" value="YkuD"/>
    <property type="match status" value="1"/>
</dbReference>
<feature type="active site" description="Proton donor/acceptor" evidence="9">
    <location>
        <position position="75"/>
    </location>
</feature>
<organism evidence="11 12">
    <name type="scientific">Anaerospora hongkongensis</name>
    <dbReference type="NCBI Taxonomy" id="244830"/>
    <lineage>
        <taxon>Bacteria</taxon>
        <taxon>Bacillati</taxon>
        <taxon>Bacillota</taxon>
        <taxon>Negativicutes</taxon>
        <taxon>Selenomonadales</taxon>
        <taxon>Sporomusaceae</taxon>
        <taxon>Anaerospora</taxon>
    </lineage>
</organism>
<dbReference type="RefSeq" id="WP_132075600.1">
    <property type="nucleotide sequence ID" value="NZ_SLUI01000002.1"/>
</dbReference>
<evidence type="ECO:0000259" key="10">
    <source>
        <dbReference type="PROSITE" id="PS52029"/>
    </source>
</evidence>
<dbReference type="InterPro" id="IPR050979">
    <property type="entry name" value="LD-transpeptidase"/>
</dbReference>
<proteinExistence type="inferred from homology"/>
<dbReference type="CDD" id="cd16913">
    <property type="entry name" value="YkuD_like"/>
    <property type="match status" value="1"/>
</dbReference>
<dbReference type="GO" id="GO:0018104">
    <property type="term" value="P:peptidoglycan-protein cross-linking"/>
    <property type="evidence" value="ECO:0007669"/>
    <property type="project" value="TreeGrafter"/>
</dbReference>
<accession>A0A4R1Q262</accession>
<dbReference type="GO" id="GO:0005576">
    <property type="term" value="C:extracellular region"/>
    <property type="evidence" value="ECO:0007669"/>
    <property type="project" value="TreeGrafter"/>
</dbReference>
<dbReference type="Gene3D" id="2.40.440.10">
    <property type="entry name" value="L,D-transpeptidase catalytic domain-like"/>
    <property type="match status" value="1"/>
</dbReference>
<evidence type="ECO:0000256" key="8">
    <source>
        <dbReference type="ARBA" id="ARBA00023316"/>
    </source>
</evidence>
<comment type="pathway">
    <text evidence="1 9">Cell wall biogenesis; peptidoglycan biosynthesis.</text>
</comment>
<keyword evidence="5" id="KW-0378">Hydrolase</keyword>
<dbReference type="GO" id="GO:0071972">
    <property type="term" value="F:peptidoglycan L,D-transpeptidase activity"/>
    <property type="evidence" value="ECO:0007669"/>
    <property type="project" value="TreeGrafter"/>
</dbReference>
<evidence type="ECO:0000256" key="7">
    <source>
        <dbReference type="ARBA" id="ARBA00022984"/>
    </source>
</evidence>
<dbReference type="OrthoDB" id="9787225at2"/>
<name>A0A4R1Q262_9FIRM</name>
<dbReference type="PANTHER" id="PTHR30582:SF24">
    <property type="entry name" value="L,D-TRANSPEPTIDASE ERFK_SRFK-RELATED"/>
    <property type="match status" value="1"/>
</dbReference>
<evidence type="ECO:0000256" key="9">
    <source>
        <dbReference type="PROSITE-ProRule" id="PRU01373"/>
    </source>
</evidence>
<dbReference type="GO" id="GO:0071555">
    <property type="term" value="P:cell wall organization"/>
    <property type="evidence" value="ECO:0007669"/>
    <property type="project" value="UniProtKB-UniRule"/>
</dbReference>
<keyword evidence="3" id="KW-0328">Glycosyltransferase</keyword>
<sequence>MKNQIVVNLTTYRLYYFENNQLQKEYPIGIGRAATPTPPGVYQVLEKLVFAKPEQIDLDFGSRRMVLSSDKTCLHGSWNGPVEGEVSGGCIRMHNQDIEELFDKVQVGTIVSMVKD</sequence>
<dbReference type="SUPFAM" id="SSF141523">
    <property type="entry name" value="L,D-transpeptidase catalytic domain-like"/>
    <property type="match status" value="1"/>
</dbReference>
<dbReference type="EMBL" id="SLUI01000002">
    <property type="protein sequence ID" value="TCL39299.1"/>
    <property type="molecule type" value="Genomic_DNA"/>
</dbReference>
<dbReference type="PANTHER" id="PTHR30582">
    <property type="entry name" value="L,D-TRANSPEPTIDASE"/>
    <property type="match status" value="1"/>
</dbReference>
<dbReference type="UniPathway" id="UPA00219"/>
<evidence type="ECO:0000256" key="2">
    <source>
        <dbReference type="ARBA" id="ARBA00005992"/>
    </source>
</evidence>
<dbReference type="Proteomes" id="UP000295063">
    <property type="component" value="Unassembled WGS sequence"/>
</dbReference>
<comment type="caution">
    <text evidence="11">The sequence shown here is derived from an EMBL/GenBank/DDBJ whole genome shotgun (WGS) entry which is preliminary data.</text>
</comment>
<feature type="active site" description="Nucleophile" evidence="9">
    <location>
        <position position="90"/>
    </location>
</feature>
<dbReference type="InterPro" id="IPR005490">
    <property type="entry name" value="LD_TPept_cat_dom"/>
</dbReference>
<dbReference type="GO" id="GO:0008360">
    <property type="term" value="P:regulation of cell shape"/>
    <property type="evidence" value="ECO:0007669"/>
    <property type="project" value="UniProtKB-UniRule"/>
</dbReference>
<evidence type="ECO:0000256" key="1">
    <source>
        <dbReference type="ARBA" id="ARBA00004752"/>
    </source>
</evidence>
<gene>
    <name evidence="11" type="ORF">EV210_102213</name>
</gene>
<keyword evidence="6 9" id="KW-0133">Cell shape</keyword>
<keyword evidence="4" id="KW-0808">Transferase</keyword>
<evidence type="ECO:0000256" key="6">
    <source>
        <dbReference type="ARBA" id="ARBA00022960"/>
    </source>
</evidence>
<evidence type="ECO:0000256" key="3">
    <source>
        <dbReference type="ARBA" id="ARBA00022676"/>
    </source>
</evidence>
<keyword evidence="7 9" id="KW-0573">Peptidoglycan synthesis</keyword>
<reference evidence="11 12" key="1">
    <citation type="submission" date="2019-03" db="EMBL/GenBank/DDBJ databases">
        <title>Genomic Encyclopedia of Type Strains, Phase IV (KMG-IV): sequencing the most valuable type-strain genomes for metagenomic binning, comparative biology and taxonomic classification.</title>
        <authorList>
            <person name="Goeker M."/>
        </authorList>
    </citation>
    <scope>NUCLEOTIDE SEQUENCE [LARGE SCALE GENOMIC DNA]</scope>
    <source>
        <strain evidence="11 12">DSM 15969</strain>
    </source>
</reference>
<comment type="similarity">
    <text evidence="2">Belongs to the YkuD family.</text>
</comment>
<dbReference type="GO" id="GO:0016757">
    <property type="term" value="F:glycosyltransferase activity"/>
    <property type="evidence" value="ECO:0007669"/>
    <property type="project" value="UniProtKB-KW"/>
</dbReference>
<feature type="domain" description="L,D-TPase catalytic" evidence="10">
    <location>
        <begin position="3"/>
        <end position="114"/>
    </location>
</feature>
<evidence type="ECO:0000313" key="11">
    <source>
        <dbReference type="EMBL" id="TCL39299.1"/>
    </source>
</evidence>
<evidence type="ECO:0000256" key="4">
    <source>
        <dbReference type="ARBA" id="ARBA00022679"/>
    </source>
</evidence>
<dbReference type="AlphaFoldDB" id="A0A4R1Q262"/>